<sequence length="2939" mass="301558">MQIIKTNVCLVVFSRAVKKVRSSFGSGSLARRPLFWSAFSLLFILALLPDWSDPFSVRAATQVHGDLTAGRIVKWMGTFATSISVDSLTATAPNPAGATTPATGVNVSAAISGSASGDAVYTFDCDVSVSGTRPDIRVNANSATDADACDYTASGTYTARVSVSRGGASAQRDLPFTVGQPPTANAGNDRSVFTGSTVALDGSGSHPSGDSDAGSLSYRWTILSPSGISTVFTDVNPTFTAPNFEIALTFGLVVTDSLGRASSQDTVVINVGTPQGTVKLRATVDGARWPTTGTQSLIVNLEHSELGFFSGLSVDVPADYENLPAGRFGFVFVSGGPAGTVLQNITPDEEQTLVDKGIITVTFNFVTLRMNTALTVNPGTVGTAPFAPTLTAAVSQYTGNAGDTMNYSFWWNCANASPVVAEVEADTACGALPNDIAADDGQCVINDRGAKCRGETRETMSAQVSPAYTLGNKFAKVIVERNVFSGQRQAGIAVNVPSQAPIAVTGVSKDSSANRSYAASVDVKSGVATPLFFSGFLGLRTAPSSESSDPDGWENETNGVRFNGYCRFNLDLNRDPPVTFEFGIISPESPTSCEAARADNYTFIDGANDPANIALSSAPFAYDAFQIIDAVGTLSGVGGGRVTVNVHYQPTASLTANGGASASVNSASAVTLAWASTHASSCTGSWQVTGAAALAPSGTATVNPTADTTYSVSCSGSTLWGAAVASAAASINAPTADLKANGSDGPITVAAGSAVTLTWSSANASSCTGANFTTATAANNSTGVVVNPTIATTYTLTCAGTDSRTATDQVQANLSNGPPVAVAGVSKDTNSSRIYTASVDVRFGVATPLFFSAFLGPKAAPTSQSSDPDGWTEIQNGVSSGGKCAFNLDLSRDAPTTYESVISNPASPISCEVSQSSNAPFNDGADNDAQISKPLTYNAVRITDRPGALSNEAPITVNVHYQPTASLTANGGASASVNSASAVTLAWASTHASSCTGSWQVTGAAALAPSGTATVNPTADTTYSVSCSGSTLWGAAVASAAVTMAFNFTVAAGGNISVTQGATTGNTTGITVARTTGSGQSVTLSATGLPAGATVTFSPASCNPGATSCVATMTVATTRGIGATPATTYPVTVVGAAGAVTASAPPFNLIVSSQMSVGLSALPSAAGPASFVLQLQADAPASDYTGSPADPLVYTFWKRCDASGTNIAALSAPSACGTPDFVSASVPDLSVRTTDLIYTLAGTYRAKVVVSRGAAAAENRMTITVNPPFGYALSLQRSRFEILQGGSVSNVNRATITHASGSPTAVSFSAYITNLPALMAQPAILFSPSSCAPPSGASCGSDMAITVPRAMPAGDYAVSVQAGSQNATFTLGVMSQISATLTALPSAVGPAPLSAQLRADTSAYTGSSNDSLNYSFWWNCNNPSDNASTVTAACGNPADAAIGYKINGTMQEGAITPAAHIYAQEGVFFGKVIVERGGARREARIPITVGSPRVAAVCTATPATAVLNQPVTWTAVASQGRVPYSYAWTQNVSCGINPQQCGSVEMRYATAGTKFGTVTVTDADGDTATRLCDNSIRVFQPTLVILPGTAQVRVDGDSLQFVAKYDPDGPDGAAAEQIVTTQAIWSIPLTDQGKATVSAAGLLTTGNAIGTLTVHTSHQDAFNNVIQATADIQVISRVALICDPATQTVRTGEPIFPVRATGGTGSYAWLAQEIDATPRSGSTVGSQTFTTVFSQIGDKTIRVSSGSQNGSCEVTVTNQAVSVNLSAFPTSVTLPAATRLTAVVSGNALGTMNYSFWWDCGADKDADNTTRVEIAEGRCGEIPHNVPSGQCQENGFGAACHGSAELSKARDHIYENAGTKTPKVIVERGNAASAQAKSSVVVDSANIKPDAIAGISFDVNATRVYSRSIVVTQNVPTRIYFAAFTGSRQTPDEISADPNGWTNALNGVYHPASATASGQCAWNADLDRNAQVSFEDVSGTNRNPATEKECVTSFVHNFAEIGTYTYAVLRITDNRGTVSDPAIVTVDVVAPGAPVSLPGISNNPSANRIYRDTVSVKQGETAQLWVSAQRRVGAADQVSSDPDGWRSMSGGVSRGGSCRWNRDLDKGVFPTGVPTYEYVINDPLDPAEDCDTQLTNEAGNAFSRVFMDAPGIYAFEALRIFDNTGLRSNKGMMSVEVLPSDPPLAVASASTDNGNTYHGATVGDPVVVVRGAPTPVVFSAAGSTDPDGWTNPVNGVSVAGRCEWNSDLNQGVVTFENQIPTPGSPAACNVTARTYTFNDRPGIVNLQMLKITDNKGFASVPGGVSVRVTAPDLVVSEGPLPASAAALVERGTATFTGKIKNQGDAATTATFNASFKVDLGNDGSIDLTLAPTPTATGLAVGAEKSVVSGIWSNLPAGTHKVTLCADQPSPAVANEFFTDNNCASQVLTVLPDNRPPVAEAGISLDGTTYGASITVLRGAAVQIWLSAGTDVSGDNVASYDPDGWLDPAKGVSAGGKCDWNIDLASTFAVQNTVNNPASPTICDRNRMDKTFNDPPGAYVYPVLRVTDARGAASSVAGIRVIVVGSASQLNHMGCVADACTVVPGAGANVCSTVGAACTTQGPGPGSQLQPDLLISGIPRLAEGRLERNRTVAFNGRVQNRSGRGVGQSFKNAFLIDLNNNETVDVTLRSVPRILTDRLTRARLAALPLNDLILPLPATVPSLGIDEEVTVTSGEWRTIPEGTHRIMVCADSDNEIVEFNESNNCGSAIVIVTPSGGPGGPLRVQSCGVSTPEARAGQLVDWTATAAGGTGVYSYFWSGDAPLEGASANPVSVAYSITGTKSGSVIVTSGSETSQRACGSVNVQPGILEFRANPRQINAGQMSTLSWNTTGFSSCAITADQPGQSIGGVEVTGSRIIQPPSNTVYTLTCSGGGAADQSVTVVVTSNPTHQECTVGTPGCF</sequence>
<evidence type="ECO:0000259" key="1">
    <source>
        <dbReference type="Pfam" id="PF07705"/>
    </source>
</evidence>
<dbReference type="STRING" id="1802279.A3B34_03715"/>
<protein>
    <recommendedName>
        <fullName evidence="1">CARDB domain-containing protein</fullName>
    </recommendedName>
</protein>
<name>A0A1G2L9J6_9BACT</name>
<evidence type="ECO:0000313" key="2">
    <source>
        <dbReference type="EMBL" id="OHA07492.1"/>
    </source>
</evidence>
<evidence type="ECO:0000313" key="3">
    <source>
        <dbReference type="Proteomes" id="UP000176510"/>
    </source>
</evidence>
<dbReference type="InterPro" id="IPR011635">
    <property type="entry name" value="CARDB"/>
</dbReference>
<feature type="domain" description="CARDB" evidence="1">
    <location>
        <begin position="2609"/>
        <end position="2745"/>
    </location>
</feature>
<reference evidence="2 3" key="1">
    <citation type="journal article" date="2016" name="Nat. Commun.">
        <title>Thousands of microbial genomes shed light on interconnected biogeochemical processes in an aquifer system.</title>
        <authorList>
            <person name="Anantharaman K."/>
            <person name="Brown C.T."/>
            <person name="Hug L.A."/>
            <person name="Sharon I."/>
            <person name="Castelle C.J."/>
            <person name="Probst A.J."/>
            <person name="Thomas B.C."/>
            <person name="Singh A."/>
            <person name="Wilkins M.J."/>
            <person name="Karaoz U."/>
            <person name="Brodie E.L."/>
            <person name="Williams K.H."/>
            <person name="Hubbard S.S."/>
            <person name="Banfield J.F."/>
        </authorList>
    </citation>
    <scope>NUCLEOTIDE SEQUENCE [LARGE SCALE GENOMIC DNA]</scope>
</reference>
<comment type="caution">
    <text evidence="2">The sequence shown here is derived from an EMBL/GenBank/DDBJ whole genome shotgun (WGS) entry which is preliminary data.</text>
</comment>
<proteinExistence type="predicted"/>
<dbReference type="EMBL" id="MHQR01000018">
    <property type="protein sequence ID" value="OHA07492.1"/>
    <property type="molecule type" value="Genomic_DNA"/>
</dbReference>
<dbReference type="Pfam" id="PF07705">
    <property type="entry name" value="CARDB"/>
    <property type="match status" value="1"/>
</dbReference>
<accession>A0A1G2L9J6</accession>
<organism evidence="2 3">
    <name type="scientific">Candidatus Sungbacteria bacterium RIFCSPLOWO2_01_FULL_54_21</name>
    <dbReference type="NCBI Taxonomy" id="1802279"/>
    <lineage>
        <taxon>Bacteria</taxon>
        <taxon>Candidatus Sungiibacteriota</taxon>
    </lineage>
</organism>
<dbReference type="Gene3D" id="2.60.40.10">
    <property type="entry name" value="Immunoglobulins"/>
    <property type="match status" value="3"/>
</dbReference>
<dbReference type="InterPro" id="IPR013783">
    <property type="entry name" value="Ig-like_fold"/>
</dbReference>
<gene>
    <name evidence="2" type="ORF">A3B34_03715</name>
</gene>
<dbReference type="Proteomes" id="UP000176510">
    <property type="component" value="Unassembled WGS sequence"/>
</dbReference>